<reference evidence="2 3" key="1">
    <citation type="submission" date="2019-02" db="EMBL/GenBank/DDBJ databases">
        <title>Deep-cultivation of Planctomycetes and their phenomic and genomic characterization uncovers novel biology.</title>
        <authorList>
            <person name="Wiegand S."/>
            <person name="Jogler M."/>
            <person name="Boedeker C."/>
            <person name="Pinto D."/>
            <person name="Vollmers J."/>
            <person name="Rivas-Marin E."/>
            <person name="Kohn T."/>
            <person name="Peeters S.H."/>
            <person name="Heuer A."/>
            <person name="Rast P."/>
            <person name="Oberbeckmann S."/>
            <person name="Bunk B."/>
            <person name="Jeske O."/>
            <person name="Meyerdierks A."/>
            <person name="Storesund J.E."/>
            <person name="Kallscheuer N."/>
            <person name="Luecker S."/>
            <person name="Lage O.M."/>
            <person name="Pohl T."/>
            <person name="Merkel B.J."/>
            <person name="Hornburger P."/>
            <person name="Mueller R.-W."/>
            <person name="Bruemmer F."/>
            <person name="Labrenz M."/>
            <person name="Spormann A.M."/>
            <person name="Op den Camp H."/>
            <person name="Overmann J."/>
            <person name="Amann R."/>
            <person name="Jetten M.S.M."/>
            <person name="Mascher T."/>
            <person name="Medema M.H."/>
            <person name="Devos D.P."/>
            <person name="Kaster A.-K."/>
            <person name="Ovreas L."/>
            <person name="Rohde M."/>
            <person name="Galperin M.Y."/>
            <person name="Jogler C."/>
        </authorList>
    </citation>
    <scope>NUCLEOTIDE SEQUENCE [LARGE SCALE GENOMIC DNA]</scope>
    <source>
        <strain evidence="2 3">K23_9</strain>
    </source>
</reference>
<evidence type="ECO:0000313" key="2">
    <source>
        <dbReference type="EMBL" id="QDT12952.1"/>
    </source>
</evidence>
<keyword evidence="3" id="KW-1185">Reference proteome</keyword>
<dbReference type="EMBL" id="CP036526">
    <property type="protein sequence ID" value="QDT12952.1"/>
    <property type="molecule type" value="Genomic_DNA"/>
</dbReference>
<proteinExistence type="predicted"/>
<evidence type="ECO:0000313" key="3">
    <source>
        <dbReference type="Proteomes" id="UP000319817"/>
    </source>
</evidence>
<dbReference type="Proteomes" id="UP000319817">
    <property type="component" value="Chromosome"/>
</dbReference>
<dbReference type="RefSeq" id="WP_145420766.1">
    <property type="nucleotide sequence ID" value="NZ_CP036526.1"/>
</dbReference>
<gene>
    <name evidence="2" type="ORF">K239x_49670</name>
</gene>
<protein>
    <submittedName>
        <fullName evidence="2">Uncharacterized protein</fullName>
    </submittedName>
</protein>
<keyword evidence="1" id="KW-0812">Transmembrane</keyword>
<keyword evidence="1" id="KW-1133">Transmembrane helix</keyword>
<sequence>MSEIVTQFSDNFLVGPIWPASIMLALMIIYSGVAALGVGDFDAGLDVDVDMNVDLDVPDLDVVDVDMGGGGVEGADLNHPGLFGSLGAMTVRWSNFGRIPIAIWGGVFTLALWGISYSLWHGFDVHRYSATLIPSILLTIRNAVIAVLITKPVTQPLVGKFDKEPGYDSSRMLGSTCEISSIEANPSYGQAKFRTNAAPLLLNVRTDGSTFPRGTEVRIIDFNRSKRIYTVTKINSES</sequence>
<evidence type="ECO:0000256" key="1">
    <source>
        <dbReference type="SAM" id="Phobius"/>
    </source>
</evidence>
<feature type="transmembrane region" description="Helical" evidence="1">
    <location>
        <begin position="17"/>
        <end position="38"/>
    </location>
</feature>
<keyword evidence="1" id="KW-0472">Membrane</keyword>
<organism evidence="2 3">
    <name type="scientific">Stieleria marina</name>
    <dbReference type="NCBI Taxonomy" id="1930275"/>
    <lineage>
        <taxon>Bacteria</taxon>
        <taxon>Pseudomonadati</taxon>
        <taxon>Planctomycetota</taxon>
        <taxon>Planctomycetia</taxon>
        <taxon>Pirellulales</taxon>
        <taxon>Pirellulaceae</taxon>
        <taxon>Stieleria</taxon>
    </lineage>
</organism>
<feature type="transmembrane region" description="Helical" evidence="1">
    <location>
        <begin position="132"/>
        <end position="150"/>
    </location>
</feature>
<dbReference type="AlphaFoldDB" id="A0A517P0R4"/>
<accession>A0A517P0R4</accession>
<name>A0A517P0R4_9BACT</name>
<feature type="transmembrane region" description="Helical" evidence="1">
    <location>
        <begin position="99"/>
        <end position="120"/>
    </location>
</feature>
<dbReference type="OrthoDB" id="284164at2"/>